<dbReference type="Proteomes" id="UP000037035">
    <property type="component" value="Unassembled WGS sequence"/>
</dbReference>
<dbReference type="InterPro" id="IPR036397">
    <property type="entry name" value="RNaseH_sf"/>
</dbReference>
<dbReference type="InterPro" id="IPR043502">
    <property type="entry name" value="DNA/RNA_pol_sf"/>
</dbReference>
<comment type="caution">
    <text evidence="3">The sequence shown here is derived from an EMBL/GenBank/DDBJ whole genome shotgun (WGS) entry which is preliminary data.</text>
</comment>
<dbReference type="GO" id="GO:0005634">
    <property type="term" value="C:nucleus"/>
    <property type="evidence" value="ECO:0007669"/>
    <property type="project" value="UniProtKB-ARBA"/>
</dbReference>
<feature type="domain" description="Integrase catalytic" evidence="2">
    <location>
        <begin position="293"/>
        <end position="393"/>
    </location>
</feature>
<gene>
    <name evidence="3" type="ORF">VP01_5530g1</name>
</gene>
<dbReference type="VEuPathDB" id="FungiDB:VP01_5530g1"/>
<dbReference type="AlphaFoldDB" id="A0A0L6UJ89"/>
<dbReference type="InterPro" id="IPR001584">
    <property type="entry name" value="Integrase_cat-core"/>
</dbReference>
<dbReference type="InterPro" id="IPR041577">
    <property type="entry name" value="RT_RNaseH_2"/>
</dbReference>
<feature type="non-terminal residue" evidence="3">
    <location>
        <position position="1"/>
    </location>
</feature>
<dbReference type="EMBL" id="LAVV01010753">
    <property type="protein sequence ID" value="KNZ48621.1"/>
    <property type="molecule type" value="Genomic_DNA"/>
</dbReference>
<organism evidence="3 4">
    <name type="scientific">Puccinia sorghi</name>
    <dbReference type="NCBI Taxonomy" id="27349"/>
    <lineage>
        <taxon>Eukaryota</taxon>
        <taxon>Fungi</taxon>
        <taxon>Dikarya</taxon>
        <taxon>Basidiomycota</taxon>
        <taxon>Pucciniomycotina</taxon>
        <taxon>Pucciniomycetes</taxon>
        <taxon>Pucciniales</taxon>
        <taxon>Pucciniaceae</taxon>
        <taxon>Puccinia</taxon>
    </lineage>
</organism>
<feature type="non-terminal residue" evidence="3">
    <location>
        <position position="393"/>
    </location>
</feature>
<dbReference type="GO" id="GO:0015074">
    <property type="term" value="P:DNA integration"/>
    <property type="evidence" value="ECO:0007669"/>
    <property type="project" value="InterPro"/>
</dbReference>
<dbReference type="Gene3D" id="3.30.420.10">
    <property type="entry name" value="Ribonuclease H-like superfamily/Ribonuclease H"/>
    <property type="match status" value="1"/>
</dbReference>
<dbReference type="OrthoDB" id="3341476at2759"/>
<proteinExistence type="predicted"/>
<protein>
    <submittedName>
        <fullName evidence="3">Retrotransposon nucleocapsid protein</fullName>
    </submittedName>
</protein>
<dbReference type="STRING" id="27349.A0A0L6UJ89"/>
<evidence type="ECO:0000313" key="3">
    <source>
        <dbReference type="EMBL" id="KNZ48621.1"/>
    </source>
</evidence>
<keyword evidence="4" id="KW-1185">Reference proteome</keyword>
<accession>A0A0L6UJ89</accession>
<dbReference type="PANTHER" id="PTHR34072">
    <property type="entry name" value="ENZYMATIC POLYPROTEIN-RELATED"/>
    <property type="match status" value="1"/>
</dbReference>
<dbReference type="CDD" id="cd09274">
    <property type="entry name" value="RNase_HI_RT_Ty3"/>
    <property type="match status" value="1"/>
</dbReference>
<dbReference type="SUPFAM" id="SSF53098">
    <property type="entry name" value="Ribonuclease H-like"/>
    <property type="match status" value="1"/>
</dbReference>
<dbReference type="GO" id="GO:0003723">
    <property type="term" value="F:RNA binding"/>
    <property type="evidence" value="ECO:0007669"/>
    <property type="project" value="UniProtKB-KW"/>
</dbReference>
<dbReference type="SUPFAM" id="SSF56672">
    <property type="entry name" value="DNA/RNA polymerases"/>
    <property type="match status" value="1"/>
</dbReference>
<name>A0A0L6UJ89_9BASI</name>
<reference evidence="3 4" key="1">
    <citation type="submission" date="2015-08" db="EMBL/GenBank/DDBJ databases">
        <title>Next Generation Sequencing and Analysis of the Genome of Puccinia sorghi L Schw, the Causal Agent of Maize Common Rust.</title>
        <authorList>
            <person name="Rochi L."/>
            <person name="Burguener G."/>
            <person name="Darino M."/>
            <person name="Turjanski A."/>
            <person name="Kreff E."/>
            <person name="Dieguez M.J."/>
            <person name="Sacco F."/>
        </authorList>
    </citation>
    <scope>NUCLEOTIDE SEQUENCE [LARGE SCALE GENOMIC DNA]</scope>
    <source>
        <strain evidence="3 4">RO10H11247</strain>
    </source>
</reference>
<dbReference type="PROSITE" id="PS50994">
    <property type="entry name" value="INTEGRASE"/>
    <property type="match status" value="1"/>
</dbReference>
<evidence type="ECO:0000256" key="1">
    <source>
        <dbReference type="ARBA" id="ARBA00022884"/>
    </source>
</evidence>
<keyword evidence="1" id="KW-0694">RNA-binding</keyword>
<evidence type="ECO:0000259" key="2">
    <source>
        <dbReference type="PROSITE" id="PS50994"/>
    </source>
</evidence>
<dbReference type="Pfam" id="PF17919">
    <property type="entry name" value="RT_RNaseH_2"/>
    <property type="match status" value="1"/>
</dbReference>
<sequence length="393" mass="44670">SSMQHSTWVVEPPNGLNHIWTSSKTNCPPILSTIAIDLNKKLFTLFGDPNEVRNADSEHSSQELIGTMLPLLSISKKGFQIASQTSWLLLVLLTSIQNLLKIIQKPSELARTLIETNASDYAVAGIISQYSSSNLLHPVAFESRKLHNSELNYEIHDKELLAILFCLQKWCSYLLKFHFTITYRPGKLAVVPDALSRQDNFYPREGRPSPIITLIIYPHCKDIQSNITLYLKDYSISKNYLLIYKEKIVVPDNPSLNLSILESRHDSPLADFSWPGMTRNVKDYFGLLQPLTIPPLPWHSLSMDLISQLPLSNGENMILVVVDFFLKMSLFIRTKTTCASLELTDFFVKHVFSKHGLPDNIVSNHGSLFLSSFWTSLFQHLKIQRNLSTAYHP</sequence>
<dbReference type="PANTHER" id="PTHR34072:SF52">
    <property type="entry name" value="RIBONUCLEASE H"/>
    <property type="match status" value="1"/>
</dbReference>
<dbReference type="InterPro" id="IPR012337">
    <property type="entry name" value="RNaseH-like_sf"/>
</dbReference>
<evidence type="ECO:0000313" key="4">
    <source>
        <dbReference type="Proteomes" id="UP000037035"/>
    </source>
</evidence>